<gene>
    <name evidence="7 9" type="primary">purT</name>
    <name evidence="9" type="ORF">FJK96_06300</name>
</gene>
<feature type="binding site" evidence="7">
    <location>
        <begin position="22"/>
        <end position="23"/>
    </location>
    <ligand>
        <name>N(1)-(5-phospho-beta-D-ribosyl)glycinamide</name>
        <dbReference type="ChEBI" id="CHEBI:143788"/>
    </ligand>
</feature>
<dbReference type="InterPro" id="IPR048740">
    <property type="entry name" value="PurT_C"/>
</dbReference>
<keyword evidence="5 7" id="KW-0067">ATP-binding</keyword>
<dbReference type="SUPFAM" id="SSF52440">
    <property type="entry name" value="PreATP-grasp domain"/>
    <property type="match status" value="1"/>
</dbReference>
<evidence type="ECO:0000313" key="10">
    <source>
        <dbReference type="Proteomes" id="UP000317728"/>
    </source>
</evidence>
<dbReference type="SUPFAM" id="SSF51246">
    <property type="entry name" value="Rudiment single hybrid motif"/>
    <property type="match status" value="1"/>
</dbReference>
<dbReference type="InterPro" id="IPR013815">
    <property type="entry name" value="ATP_grasp_subdomain_1"/>
</dbReference>
<dbReference type="InterPro" id="IPR016185">
    <property type="entry name" value="PreATP-grasp_dom_sf"/>
</dbReference>
<comment type="function">
    <text evidence="7">Involved in the de novo purine biosynthesis. Catalyzes the transfer of formate to 5-phospho-ribosyl-glycinamide (GAR), producing 5-phospho-ribosyl-N-formylglycinamide (FGAR). Formate is provided by PurU via hydrolysis of 10-formyl-tetrahydrofolate.</text>
</comment>
<comment type="subunit">
    <text evidence="7">Homodimer.</text>
</comment>
<evidence type="ECO:0000256" key="6">
    <source>
        <dbReference type="ARBA" id="ARBA00022842"/>
    </source>
</evidence>
<comment type="similarity">
    <text evidence="7">Belongs to the PurK/PurT family.</text>
</comment>
<name>A0AB73U026_MYCCH</name>
<feature type="binding site" evidence="7">
    <location>
        <position position="157"/>
    </location>
    <ligand>
        <name>ATP</name>
        <dbReference type="ChEBI" id="CHEBI:30616"/>
    </ligand>
</feature>
<dbReference type="GO" id="GO:0005829">
    <property type="term" value="C:cytosol"/>
    <property type="evidence" value="ECO:0007669"/>
    <property type="project" value="TreeGrafter"/>
</dbReference>
<feature type="binding site" evidence="7">
    <location>
        <position position="362"/>
    </location>
    <ligand>
        <name>N(1)-(5-phospho-beta-D-ribosyl)glycinamide</name>
        <dbReference type="ChEBI" id="CHEBI:143788"/>
    </ligand>
</feature>
<dbReference type="GO" id="GO:0004644">
    <property type="term" value="F:phosphoribosylglycinamide formyltransferase activity"/>
    <property type="evidence" value="ECO:0007669"/>
    <property type="project" value="UniProtKB-UniRule"/>
</dbReference>
<evidence type="ECO:0000256" key="1">
    <source>
        <dbReference type="ARBA" id="ARBA00022598"/>
    </source>
</evidence>
<evidence type="ECO:0000313" key="9">
    <source>
        <dbReference type="EMBL" id="QDF69795.1"/>
    </source>
</evidence>
<feature type="binding site" evidence="7">
    <location>
        <position position="286"/>
    </location>
    <ligand>
        <name>Mg(2+)</name>
        <dbReference type="ChEBI" id="CHEBI:18420"/>
    </ligand>
</feature>
<comment type="pathway">
    <text evidence="7">Purine metabolism; IMP biosynthesis via de novo pathway; N(2)-formyl-N(1)-(5-phospho-D-ribosyl)glycinamide from N(1)-(5-phospho-D-ribosyl)glycinamide (formate route): step 1/1.</text>
</comment>
<comment type="catalytic activity">
    <reaction evidence="7">
        <text>N(1)-(5-phospho-beta-D-ribosyl)glycinamide + formate + ATP = N(2)-formyl-N(1)-(5-phospho-beta-D-ribosyl)glycinamide + ADP + phosphate + H(+)</text>
        <dbReference type="Rhea" id="RHEA:24829"/>
        <dbReference type="ChEBI" id="CHEBI:15378"/>
        <dbReference type="ChEBI" id="CHEBI:15740"/>
        <dbReference type="ChEBI" id="CHEBI:30616"/>
        <dbReference type="ChEBI" id="CHEBI:43474"/>
        <dbReference type="ChEBI" id="CHEBI:143788"/>
        <dbReference type="ChEBI" id="CHEBI:147286"/>
        <dbReference type="ChEBI" id="CHEBI:456216"/>
        <dbReference type="EC" id="6.3.1.21"/>
    </reaction>
</comment>
<keyword evidence="4 7" id="KW-0658">Purine biosynthesis</keyword>
<dbReference type="InterPro" id="IPR011054">
    <property type="entry name" value="Rudment_hybrid_motif"/>
</dbReference>
<protein>
    <recommendedName>
        <fullName evidence="7">Formate-dependent phosphoribosylglycinamide formyltransferase</fullName>
        <ecNumber evidence="7">6.3.1.21</ecNumber>
    </recommendedName>
    <alternativeName>
        <fullName evidence="7">5'-phosphoribosylglycinamide transformylase 2</fullName>
    </alternativeName>
    <alternativeName>
        <fullName evidence="7">Formate-dependent GAR transformylase</fullName>
    </alternativeName>
    <alternativeName>
        <fullName evidence="7">GAR transformylase 2</fullName>
        <shortName evidence="7">GART 2</shortName>
    </alternativeName>
    <alternativeName>
        <fullName evidence="7">Non-folate glycinamide ribonucleotide transformylase</fullName>
    </alternativeName>
    <alternativeName>
        <fullName evidence="7">Phosphoribosylglycinamide formyltransferase 2</fullName>
    </alternativeName>
</protein>
<feature type="domain" description="ATP-grasp" evidence="8">
    <location>
        <begin position="120"/>
        <end position="315"/>
    </location>
</feature>
<dbReference type="GO" id="GO:0000287">
    <property type="term" value="F:magnesium ion binding"/>
    <property type="evidence" value="ECO:0007669"/>
    <property type="project" value="UniProtKB-UniRule"/>
</dbReference>
<keyword evidence="2 7" id="KW-0479">Metal-binding</keyword>
<feature type="binding site" evidence="7">
    <location>
        <position position="293"/>
    </location>
    <ligand>
        <name>N(1)-(5-phospho-beta-D-ribosyl)glycinamide</name>
        <dbReference type="ChEBI" id="CHEBI:143788"/>
    </ligand>
</feature>
<dbReference type="PANTHER" id="PTHR43055:SF1">
    <property type="entry name" value="FORMATE-DEPENDENT PHOSPHORIBOSYLGLYCINAMIDE FORMYLTRANSFERASE"/>
    <property type="match status" value="1"/>
</dbReference>
<sequence length="399" mass="43010">MTTIGTPLSPRATRVMLLGAGELGREVLIALQRLGVETIAVDRYENAPGHQIAHHARVISMTDPEQLRALIEAEKPDLVVPEIEAIATATLEALEAEGTVRVIPTARAARLTMDREGIRRLAAETLGLPTSPYQFCNSLAELQAAIDGGIGYPCVVKPLMSSSGKGQSKLDGPADVEKAWDYAMAGSRVTNNRVIVEGFVDFDYEITQLTVRALGDSGEIETSFCAPIGHRQANGDYVESWQPHPMSDEALQSAQHIARAVTENLGGQGIFGVELFVKGDQVYFSEVSPRPHDTGMVTMITQWQNEFELHARAILGLPVDTSLKTPGASAVIYGGVDAEGVVFDGLEAALAVPRTDLRLFGKPESFVTRRMGVALAYDPDVETARRHAAEAAGRVRVSR</sequence>
<keyword evidence="3 7" id="KW-0547">Nucleotide-binding</keyword>
<evidence type="ECO:0000256" key="5">
    <source>
        <dbReference type="ARBA" id="ARBA00022840"/>
    </source>
</evidence>
<dbReference type="Gene3D" id="3.30.470.20">
    <property type="entry name" value="ATP-grasp fold, B domain"/>
    <property type="match status" value="1"/>
</dbReference>
<dbReference type="SUPFAM" id="SSF56059">
    <property type="entry name" value="Glutathione synthetase ATP-binding domain-like"/>
    <property type="match status" value="1"/>
</dbReference>
<feature type="binding site" evidence="7">
    <location>
        <begin position="197"/>
        <end position="200"/>
    </location>
    <ligand>
        <name>ATP</name>
        <dbReference type="ChEBI" id="CHEBI:30616"/>
    </ligand>
</feature>
<dbReference type="Pfam" id="PF02222">
    <property type="entry name" value="ATP-grasp"/>
    <property type="match status" value="1"/>
</dbReference>
<dbReference type="PANTHER" id="PTHR43055">
    <property type="entry name" value="FORMATE-DEPENDENT PHOSPHORIBOSYLGLYCINAMIDE FORMYLTRANSFERASE"/>
    <property type="match status" value="1"/>
</dbReference>
<feature type="binding site" evidence="7">
    <location>
        <position position="205"/>
    </location>
    <ligand>
        <name>ATP</name>
        <dbReference type="ChEBI" id="CHEBI:30616"/>
    </ligand>
</feature>
<keyword evidence="6 7" id="KW-0460">Magnesium</keyword>
<dbReference type="GO" id="GO:0006189">
    <property type="term" value="P:'de novo' IMP biosynthetic process"/>
    <property type="evidence" value="ECO:0007669"/>
    <property type="project" value="UniProtKB-UniRule"/>
</dbReference>
<evidence type="ECO:0000256" key="3">
    <source>
        <dbReference type="ARBA" id="ARBA00022741"/>
    </source>
</evidence>
<feature type="binding site" evidence="7">
    <location>
        <position position="82"/>
    </location>
    <ligand>
        <name>N(1)-(5-phospho-beta-D-ribosyl)glycinamide</name>
        <dbReference type="ChEBI" id="CHEBI:143788"/>
    </ligand>
</feature>
<reference evidence="9 10" key="1">
    <citation type="submission" date="2019-06" db="EMBL/GenBank/DDBJ databases">
        <title>Whole geneome sequnce of Mycobacteroides chelonae M77 isolated from bovine milk from Meghalaya, India.</title>
        <authorList>
            <person name="Vise E."/>
            <person name="Das S."/>
            <person name="Garg A."/>
            <person name="Ghatak S."/>
            <person name="Shakuntala I."/>
            <person name="Milton A.A.P."/>
            <person name="Karam A."/>
            <person name="Sanjukta R."/>
            <person name="Puro K."/>
            <person name="Sen A."/>
        </authorList>
    </citation>
    <scope>NUCLEOTIDE SEQUENCE [LARGE SCALE GENOMIC DNA]</scope>
    <source>
        <strain evidence="9 10">M77</strain>
    </source>
</reference>
<dbReference type="Gene3D" id="3.30.1490.20">
    <property type="entry name" value="ATP-grasp fold, A domain"/>
    <property type="match status" value="1"/>
</dbReference>
<feature type="binding site" evidence="7">
    <location>
        <begin position="369"/>
        <end position="370"/>
    </location>
    <ligand>
        <name>N(1)-(5-phospho-beta-D-ribosyl)glycinamide</name>
        <dbReference type="ChEBI" id="CHEBI:143788"/>
    </ligand>
</feature>
<dbReference type="Proteomes" id="UP000317728">
    <property type="component" value="Chromosome"/>
</dbReference>
<accession>A0AB73U026</accession>
<evidence type="ECO:0000256" key="4">
    <source>
        <dbReference type="ARBA" id="ARBA00022755"/>
    </source>
</evidence>
<feature type="binding site" evidence="7">
    <location>
        <begin position="162"/>
        <end position="167"/>
    </location>
    <ligand>
        <name>ATP</name>
        <dbReference type="ChEBI" id="CHEBI:30616"/>
    </ligand>
</feature>
<evidence type="ECO:0000256" key="7">
    <source>
        <dbReference type="HAMAP-Rule" id="MF_01643"/>
    </source>
</evidence>
<dbReference type="Pfam" id="PF22660">
    <property type="entry name" value="RS_preATP-grasp-like"/>
    <property type="match status" value="1"/>
</dbReference>
<dbReference type="EMBL" id="CP041150">
    <property type="protein sequence ID" value="QDF69795.1"/>
    <property type="molecule type" value="Genomic_DNA"/>
</dbReference>
<dbReference type="GO" id="GO:0005524">
    <property type="term" value="F:ATP binding"/>
    <property type="evidence" value="ECO:0007669"/>
    <property type="project" value="UniProtKB-UniRule"/>
</dbReference>
<evidence type="ECO:0000256" key="2">
    <source>
        <dbReference type="ARBA" id="ARBA00022723"/>
    </source>
</evidence>
<dbReference type="AlphaFoldDB" id="A0AB73U026"/>
<keyword evidence="1 7" id="KW-0436">Ligase</keyword>
<dbReference type="HAMAP" id="MF_01643">
    <property type="entry name" value="PurT"/>
    <property type="match status" value="1"/>
</dbReference>
<feature type="binding site" evidence="7">
    <location>
        <position position="115"/>
    </location>
    <ligand>
        <name>ATP</name>
        <dbReference type="ChEBI" id="CHEBI:30616"/>
    </ligand>
</feature>
<proteinExistence type="inferred from homology"/>
<dbReference type="InterPro" id="IPR003135">
    <property type="entry name" value="ATP-grasp_carboxylate-amine"/>
</dbReference>
<dbReference type="Gene3D" id="3.40.50.20">
    <property type="match status" value="1"/>
</dbReference>
<dbReference type="NCBIfam" id="NF006766">
    <property type="entry name" value="PRK09288.1"/>
    <property type="match status" value="1"/>
</dbReference>
<evidence type="ECO:0000259" key="8">
    <source>
        <dbReference type="PROSITE" id="PS50975"/>
    </source>
</evidence>
<keyword evidence="9" id="KW-0808">Transferase</keyword>
<dbReference type="GO" id="GO:0043815">
    <property type="term" value="F:phosphoribosylglycinamide formyltransferase 2 activity"/>
    <property type="evidence" value="ECO:0007669"/>
    <property type="project" value="UniProtKB-UniRule"/>
</dbReference>
<dbReference type="InterPro" id="IPR005862">
    <property type="entry name" value="PurT"/>
</dbReference>
<dbReference type="RefSeq" id="WP_030094644.1">
    <property type="nucleotide sequence ID" value="NZ_CP041150.1"/>
</dbReference>
<dbReference type="NCBIfam" id="TIGR01142">
    <property type="entry name" value="purT"/>
    <property type="match status" value="1"/>
</dbReference>
<organism evidence="9 10">
    <name type="scientific">Mycobacteroides chelonae</name>
    <name type="common">Mycobacterium chelonae</name>
    <dbReference type="NCBI Taxonomy" id="1774"/>
    <lineage>
        <taxon>Bacteria</taxon>
        <taxon>Bacillati</taxon>
        <taxon>Actinomycetota</taxon>
        <taxon>Actinomycetes</taxon>
        <taxon>Mycobacteriales</taxon>
        <taxon>Mycobacteriaceae</taxon>
        <taxon>Mycobacteroides</taxon>
    </lineage>
</organism>
<dbReference type="EC" id="6.3.1.21" evidence="7"/>
<dbReference type="PROSITE" id="PS50975">
    <property type="entry name" value="ATP_GRASP"/>
    <property type="match status" value="1"/>
</dbReference>
<feature type="binding site" evidence="7">
    <location>
        <position position="274"/>
    </location>
    <ligand>
        <name>Mg(2+)</name>
        <dbReference type="ChEBI" id="CHEBI:18420"/>
    </ligand>
</feature>
<dbReference type="Pfam" id="PF21244">
    <property type="entry name" value="PurT_C"/>
    <property type="match status" value="1"/>
</dbReference>
<dbReference type="InterPro" id="IPR054350">
    <property type="entry name" value="PurT/PurK_preATP-grasp"/>
</dbReference>
<dbReference type="InterPro" id="IPR011761">
    <property type="entry name" value="ATP-grasp"/>
</dbReference>